<feature type="transmembrane region" description="Helical" evidence="1">
    <location>
        <begin position="12"/>
        <end position="31"/>
    </location>
</feature>
<keyword evidence="3" id="KW-1185">Reference proteome</keyword>
<dbReference type="RefSeq" id="WP_012414862.1">
    <property type="nucleotide sequence ID" value="NC_010644.1"/>
</dbReference>
<gene>
    <name evidence="2" type="ordered locus">Emin_0692</name>
</gene>
<organism evidence="2 3">
    <name type="scientific">Elusimicrobium minutum (strain Pei191)</name>
    <dbReference type="NCBI Taxonomy" id="445932"/>
    <lineage>
        <taxon>Bacteria</taxon>
        <taxon>Pseudomonadati</taxon>
        <taxon>Elusimicrobiota</taxon>
        <taxon>Elusimicrobia</taxon>
        <taxon>Elusimicrobiales</taxon>
        <taxon>Elusimicrobiaceae</taxon>
        <taxon>Elusimicrobium</taxon>
    </lineage>
</organism>
<dbReference type="Proteomes" id="UP000001029">
    <property type="component" value="Chromosome"/>
</dbReference>
<dbReference type="Pfam" id="PF07963">
    <property type="entry name" value="N_methyl"/>
    <property type="match status" value="1"/>
</dbReference>
<keyword evidence="1" id="KW-0472">Membrane</keyword>
<evidence type="ECO:0000313" key="3">
    <source>
        <dbReference type="Proteomes" id="UP000001029"/>
    </source>
</evidence>
<dbReference type="STRING" id="445932.Emin_0692"/>
<dbReference type="SUPFAM" id="SSF54523">
    <property type="entry name" value="Pili subunits"/>
    <property type="match status" value="1"/>
</dbReference>
<dbReference type="PROSITE" id="PS00409">
    <property type="entry name" value="PROKAR_NTER_METHYL"/>
    <property type="match status" value="1"/>
</dbReference>
<proteinExistence type="predicted"/>
<dbReference type="KEGG" id="emi:Emin_0692"/>
<name>B2KCK1_ELUMP</name>
<dbReference type="HOGENOM" id="CLU_510687_0_0_0"/>
<dbReference type="AlphaFoldDB" id="B2KCK1"/>
<evidence type="ECO:0000313" key="2">
    <source>
        <dbReference type="EMBL" id="ACC98247.1"/>
    </source>
</evidence>
<dbReference type="EMBL" id="CP001055">
    <property type="protein sequence ID" value="ACC98247.1"/>
    <property type="molecule type" value="Genomic_DNA"/>
</dbReference>
<reference evidence="2 3" key="1">
    <citation type="journal article" date="2009" name="Appl. Environ. Microbiol.">
        <title>Genomic analysis of 'Elusimicrobium minutum,' the first cultivated representative of the phylum 'Elusimicrobia' (formerly termite group 1).</title>
        <authorList>
            <person name="Herlemann D.P.R."/>
            <person name="Geissinger O."/>
            <person name="Ikeda-Ohtsubo W."/>
            <person name="Kunin V."/>
            <person name="Sun H."/>
            <person name="Lapidus A."/>
            <person name="Hugenholtz P."/>
            <person name="Brune A."/>
        </authorList>
    </citation>
    <scope>NUCLEOTIDE SEQUENCE [LARGE SCALE GENOMIC DNA]</scope>
    <source>
        <strain evidence="2 3">Pei191</strain>
    </source>
</reference>
<dbReference type="NCBIfam" id="TIGR02532">
    <property type="entry name" value="IV_pilin_GFxxxE"/>
    <property type="match status" value="1"/>
</dbReference>
<sequence>MRKRNLQSKGFTLIEIAVVVLVIAILAAVALPQYKKSLERSRAAEAFDILTEIRNKQEARELLGTGTAKGYTVKFSDLGEVIEGKTSTTNTLDTDLFTYTLSNNPYPQAYAKRKDMDYSIVQANGYQDSALCCLGKDCKVVDSVLKGCEKTACPTTCATGHKRTGYFFQEDGPCCEAKTACSATCLAGEERTAVQYIEDGACCQTKTCGAGQTLVGGICKTTCPATCSAGEERTAAQYSEDGACCQTKTCGAGQTLVGDICKTTCPATCSVGEERTAAQYSEDGPCCETKCDFNQIIVNGVCKTPCASLSIPQGYKKTSNNYLEEEGGCYTKDNSCRALPKYFCGGNKHGGYCVHGGYWSGGTEYLTAAPDYIVGYECKNSVTGEACDGCVLPLENKCSDSGFFEKNMNFCCNSSLGDQPKCCINVISSSWPTECEPQNLPQGQHCSMDKMVMVCKNLLGNACVCASKGGALPAAPSDYCNKGQVYDDGVCKTICPNFCPSGKVRSGLYFKEEGACCVDGDGEDDSSDSIVLPGGGGSLGDVEIITKF</sequence>
<dbReference type="InterPro" id="IPR045584">
    <property type="entry name" value="Pilin-like"/>
</dbReference>
<dbReference type="InterPro" id="IPR012902">
    <property type="entry name" value="N_methyl_site"/>
</dbReference>
<dbReference type="Gene3D" id="3.30.700.10">
    <property type="entry name" value="Glycoprotein, Type 4 Pilin"/>
    <property type="match status" value="1"/>
</dbReference>
<keyword evidence="1" id="KW-1133">Transmembrane helix</keyword>
<evidence type="ECO:0000256" key="1">
    <source>
        <dbReference type="SAM" id="Phobius"/>
    </source>
</evidence>
<protein>
    <submittedName>
        <fullName evidence="2">Type II secretion system subunit</fullName>
    </submittedName>
</protein>
<keyword evidence="1" id="KW-0812">Transmembrane</keyword>
<accession>B2KCK1</accession>